<evidence type="ECO:0000313" key="7">
    <source>
        <dbReference type="EMBL" id="MTW11263.1"/>
    </source>
</evidence>
<organism evidence="7 8">
    <name type="scientific">Massilia eburnea</name>
    <dbReference type="NCBI Taxonomy" id="1776165"/>
    <lineage>
        <taxon>Bacteria</taxon>
        <taxon>Pseudomonadati</taxon>
        <taxon>Pseudomonadota</taxon>
        <taxon>Betaproteobacteria</taxon>
        <taxon>Burkholderiales</taxon>
        <taxon>Oxalobacteraceae</taxon>
        <taxon>Telluria group</taxon>
        <taxon>Massilia</taxon>
    </lineage>
</organism>
<proteinExistence type="predicted"/>
<keyword evidence="3 5" id="KW-1133">Transmembrane helix</keyword>
<sequence length="350" mass="38171">MSAVLTPSIASRANMPRALLREHGLLLTLVALELAAAVALCAAHPDKFKDDLQLESYVSTLALGLVFALCAYTMHVMIFTRPKQLVHYLRTDLTAFLTRERLLFAAPVLATLPLFAASFTVLKAAVPMVQPYAWDARIAAADAWLHGGVQPWVLMQPLLGHPLVSALLSVAYHLWFFILGATVYWMAFNMERRQLRMQFMLSFVLSWILLGNVMAMAFSSVGPCFYQHVVPGADPFAGLMQYLNEANGKAPLLVLDVQNMLWHSYSTHTGSNALSISAMPSMHVASSVLLALFGWRVSRAAGIALTVFAVLIQLGSVHLGWHYALDGYAGAAGAILIWIFCGKLVQGSAA</sequence>
<keyword evidence="4 5" id="KW-0472">Membrane</keyword>
<feature type="transmembrane region" description="Helical" evidence="5">
    <location>
        <begin position="57"/>
        <end position="80"/>
    </location>
</feature>
<feature type="domain" description="Inositolphosphotransferase Aur1/Ipt1" evidence="6">
    <location>
        <begin position="137"/>
        <end position="339"/>
    </location>
</feature>
<evidence type="ECO:0000256" key="1">
    <source>
        <dbReference type="ARBA" id="ARBA00004141"/>
    </source>
</evidence>
<accession>A0A6L6QI23</accession>
<evidence type="ECO:0000259" key="6">
    <source>
        <dbReference type="Pfam" id="PF14378"/>
    </source>
</evidence>
<feature type="transmembrane region" description="Helical" evidence="5">
    <location>
        <begin position="163"/>
        <end position="187"/>
    </location>
</feature>
<comment type="subcellular location">
    <subcellularLocation>
        <location evidence="1">Membrane</location>
        <topology evidence="1">Multi-pass membrane protein</topology>
    </subcellularLocation>
</comment>
<keyword evidence="2 5" id="KW-0812">Transmembrane</keyword>
<dbReference type="EMBL" id="WNKX01000007">
    <property type="protein sequence ID" value="MTW11263.1"/>
    <property type="molecule type" value="Genomic_DNA"/>
</dbReference>
<evidence type="ECO:0000313" key="8">
    <source>
        <dbReference type="Proteomes" id="UP000472320"/>
    </source>
</evidence>
<dbReference type="AlphaFoldDB" id="A0A6L6QI23"/>
<dbReference type="InterPro" id="IPR052185">
    <property type="entry name" value="IPC_Synthase-Related"/>
</dbReference>
<dbReference type="GO" id="GO:0016020">
    <property type="term" value="C:membrane"/>
    <property type="evidence" value="ECO:0007669"/>
    <property type="project" value="UniProtKB-SubCell"/>
</dbReference>
<evidence type="ECO:0000256" key="4">
    <source>
        <dbReference type="ARBA" id="ARBA00023136"/>
    </source>
</evidence>
<dbReference type="Proteomes" id="UP000472320">
    <property type="component" value="Unassembled WGS sequence"/>
</dbReference>
<dbReference type="OrthoDB" id="9816314at2"/>
<dbReference type="PANTHER" id="PTHR31310:SF7">
    <property type="entry name" value="PA-PHOSPHATASE RELATED-FAMILY PROTEIN DDB_G0268928"/>
    <property type="match status" value="1"/>
</dbReference>
<feature type="transmembrane region" description="Helical" evidence="5">
    <location>
        <begin position="273"/>
        <end position="293"/>
    </location>
</feature>
<comment type="caution">
    <text evidence="7">The sequence shown here is derived from an EMBL/GenBank/DDBJ whole genome shotgun (WGS) entry which is preliminary data.</text>
</comment>
<evidence type="ECO:0000256" key="3">
    <source>
        <dbReference type="ARBA" id="ARBA00022989"/>
    </source>
</evidence>
<protein>
    <recommendedName>
        <fullName evidence="6">Inositolphosphotransferase Aur1/Ipt1 domain-containing protein</fullName>
    </recommendedName>
</protein>
<evidence type="ECO:0000256" key="2">
    <source>
        <dbReference type="ARBA" id="ARBA00022692"/>
    </source>
</evidence>
<dbReference type="SUPFAM" id="SSF48317">
    <property type="entry name" value="Acid phosphatase/Vanadium-dependent haloperoxidase"/>
    <property type="match status" value="1"/>
</dbReference>
<dbReference type="InterPro" id="IPR036938">
    <property type="entry name" value="PAP2/HPO_sf"/>
</dbReference>
<gene>
    <name evidence="7" type="ORF">GM658_11730</name>
</gene>
<name>A0A6L6QI23_9BURK</name>
<keyword evidence="8" id="KW-1185">Reference proteome</keyword>
<feature type="transmembrane region" description="Helical" evidence="5">
    <location>
        <begin position="101"/>
        <end position="122"/>
    </location>
</feature>
<dbReference type="RefSeq" id="WP_155454218.1">
    <property type="nucleotide sequence ID" value="NZ_WNKX01000007.1"/>
</dbReference>
<feature type="transmembrane region" description="Helical" evidence="5">
    <location>
        <begin position="327"/>
        <end position="345"/>
    </location>
</feature>
<feature type="transmembrane region" description="Helical" evidence="5">
    <location>
        <begin position="199"/>
        <end position="218"/>
    </location>
</feature>
<feature type="transmembrane region" description="Helical" evidence="5">
    <location>
        <begin position="300"/>
        <end position="321"/>
    </location>
</feature>
<reference evidence="7 8" key="1">
    <citation type="submission" date="2019-11" db="EMBL/GenBank/DDBJ databases">
        <title>Type strains purchased from KCTC, JCM and DSMZ.</title>
        <authorList>
            <person name="Lu H."/>
        </authorList>
    </citation>
    <scope>NUCLEOTIDE SEQUENCE [LARGE SCALE GENOMIC DNA]</scope>
    <source>
        <strain evidence="7 8">JCM 31587</strain>
    </source>
</reference>
<evidence type="ECO:0000256" key="5">
    <source>
        <dbReference type="SAM" id="Phobius"/>
    </source>
</evidence>
<dbReference type="InterPro" id="IPR026841">
    <property type="entry name" value="Aur1/Ipt1"/>
</dbReference>
<dbReference type="Pfam" id="PF14378">
    <property type="entry name" value="PAP2_3"/>
    <property type="match status" value="1"/>
</dbReference>
<dbReference type="PANTHER" id="PTHR31310">
    <property type="match status" value="1"/>
</dbReference>